<feature type="domain" description="Peptidase S9 prolyl oligopeptidase catalytic" evidence="2">
    <location>
        <begin position="93"/>
        <end position="223"/>
    </location>
</feature>
<dbReference type="InterPro" id="IPR029058">
    <property type="entry name" value="AB_hydrolase_fold"/>
</dbReference>
<protein>
    <submittedName>
        <fullName evidence="3">Alpha/beta hydrolase</fullName>
    </submittedName>
</protein>
<dbReference type="InterPro" id="IPR050300">
    <property type="entry name" value="GDXG_lipolytic_enzyme"/>
</dbReference>
<organism evidence="3 4">
    <name type="scientific">Streptomyces stramineus</name>
    <dbReference type="NCBI Taxonomy" id="173861"/>
    <lineage>
        <taxon>Bacteria</taxon>
        <taxon>Bacillati</taxon>
        <taxon>Actinomycetota</taxon>
        <taxon>Actinomycetes</taxon>
        <taxon>Kitasatosporales</taxon>
        <taxon>Streptomycetaceae</taxon>
        <taxon>Streptomyces</taxon>
    </lineage>
</organism>
<reference evidence="3 4" key="1">
    <citation type="journal article" date="2019" name="Int. J. Syst. Evol. Microbiol.">
        <title>The Global Catalogue of Microorganisms (GCM) 10K type strain sequencing project: providing services to taxonomists for standard genome sequencing and annotation.</title>
        <authorList>
            <consortium name="The Broad Institute Genomics Platform"/>
            <consortium name="The Broad Institute Genome Sequencing Center for Infectious Disease"/>
            <person name="Wu L."/>
            <person name="Ma J."/>
        </authorList>
    </citation>
    <scope>NUCLEOTIDE SEQUENCE [LARGE SCALE GENOMIC DNA]</scope>
    <source>
        <strain evidence="3 4">JCM 10649</strain>
    </source>
</reference>
<evidence type="ECO:0000313" key="4">
    <source>
        <dbReference type="Proteomes" id="UP001499895"/>
    </source>
</evidence>
<dbReference type="PANTHER" id="PTHR48081">
    <property type="entry name" value="AB HYDROLASE SUPERFAMILY PROTEIN C4A8.06C"/>
    <property type="match status" value="1"/>
</dbReference>
<sequence>MSDGESELFALAHVAPDESVTYGDHPSQVVDIYRPAGPPHTRVTLLHGGFWREAYDRCHLSPLAAALAAGGVEVFLAEYRRVGGGGGWPETFEDVARVAADAGRGAPGRHVLAGHSAGGHLALWAAGAAGVPPCEVVAVAPVADLGRARTLRLGAGAVDALLGGAYRPEADPVRLPPPRGPVTLLHGGADPHVPAALSTRYTAAARAAGGEITHRELPGVGHFTPVTPGTPACAELLALLGARARST</sequence>
<dbReference type="InterPro" id="IPR001375">
    <property type="entry name" value="Peptidase_S9_cat"/>
</dbReference>
<proteinExistence type="predicted"/>
<comment type="caution">
    <text evidence="3">The sequence shown here is derived from an EMBL/GenBank/DDBJ whole genome shotgun (WGS) entry which is preliminary data.</text>
</comment>
<dbReference type="PANTHER" id="PTHR48081:SF33">
    <property type="entry name" value="KYNURENINE FORMAMIDASE"/>
    <property type="match status" value="1"/>
</dbReference>
<dbReference type="EMBL" id="BAAAHB010000035">
    <property type="protein sequence ID" value="GAA0469562.1"/>
    <property type="molecule type" value="Genomic_DNA"/>
</dbReference>
<keyword evidence="1 3" id="KW-0378">Hydrolase</keyword>
<dbReference type="RefSeq" id="WP_344091447.1">
    <property type="nucleotide sequence ID" value="NZ_BAAAHB010000035.1"/>
</dbReference>
<dbReference type="Pfam" id="PF00326">
    <property type="entry name" value="Peptidase_S9"/>
    <property type="match status" value="1"/>
</dbReference>
<dbReference type="Gene3D" id="3.40.50.1820">
    <property type="entry name" value="alpha/beta hydrolase"/>
    <property type="match status" value="1"/>
</dbReference>
<name>A0ABN1A7L4_9ACTN</name>
<dbReference type="Proteomes" id="UP001499895">
    <property type="component" value="Unassembled WGS sequence"/>
</dbReference>
<evidence type="ECO:0000313" key="3">
    <source>
        <dbReference type="EMBL" id="GAA0469562.1"/>
    </source>
</evidence>
<keyword evidence="4" id="KW-1185">Reference proteome</keyword>
<dbReference type="SUPFAM" id="SSF53474">
    <property type="entry name" value="alpha/beta-Hydrolases"/>
    <property type="match status" value="1"/>
</dbReference>
<accession>A0ABN1A7L4</accession>
<gene>
    <name evidence="3" type="ORF">GCM10009544_34720</name>
</gene>
<evidence type="ECO:0000256" key="1">
    <source>
        <dbReference type="ARBA" id="ARBA00022801"/>
    </source>
</evidence>
<evidence type="ECO:0000259" key="2">
    <source>
        <dbReference type="Pfam" id="PF00326"/>
    </source>
</evidence>
<dbReference type="GO" id="GO:0016787">
    <property type="term" value="F:hydrolase activity"/>
    <property type="evidence" value="ECO:0007669"/>
    <property type="project" value="UniProtKB-KW"/>
</dbReference>